<keyword evidence="7 17" id="KW-0732">Signal</keyword>
<dbReference type="GO" id="GO:0000272">
    <property type="term" value="P:polysaccharide catabolic process"/>
    <property type="evidence" value="ECO:0007669"/>
    <property type="project" value="UniProtKB-KW"/>
</dbReference>
<organism evidence="20 21">
    <name type="scientific">Aspergillus brasiliensis</name>
    <dbReference type="NCBI Taxonomy" id="319629"/>
    <lineage>
        <taxon>Eukaryota</taxon>
        <taxon>Fungi</taxon>
        <taxon>Dikarya</taxon>
        <taxon>Ascomycota</taxon>
        <taxon>Pezizomycotina</taxon>
        <taxon>Eurotiomycetes</taxon>
        <taxon>Eurotiomycetidae</taxon>
        <taxon>Eurotiales</taxon>
        <taxon>Aspergillaceae</taxon>
        <taxon>Aspergillus</taxon>
        <taxon>Aspergillus subgen. Circumdati</taxon>
    </lineage>
</organism>
<feature type="compositionally biased region" description="Low complexity" evidence="16">
    <location>
        <begin position="122"/>
        <end position="131"/>
    </location>
</feature>
<evidence type="ECO:0000256" key="15">
    <source>
        <dbReference type="ARBA" id="ARBA00075210"/>
    </source>
</evidence>
<evidence type="ECO:0000256" key="11">
    <source>
        <dbReference type="ARBA" id="ARBA00023295"/>
    </source>
</evidence>
<dbReference type="InterPro" id="IPR040451">
    <property type="entry name" value="GH81_N"/>
</dbReference>
<comment type="catalytic activity">
    <reaction evidence="1">
        <text>Hydrolysis of (1-&gt;3)-beta-D-glucosidic linkages in (1-&gt;3)-beta-D-glucans.</text>
        <dbReference type="EC" id="3.2.1.39"/>
    </reaction>
</comment>
<evidence type="ECO:0000259" key="19">
    <source>
        <dbReference type="Pfam" id="PF17652"/>
    </source>
</evidence>
<dbReference type="PROSITE" id="PS52008">
    <property type="entry name" value="GH81"/>
    <property type="match status" value="1"/>
</dbReference>
<feature type="chain" id="PRO_5040927944" description="Glucan endo-1,3-beta-D-glucosidase 1" evidence="17">
    <location>
        <begin position="25"/>
        <end position="1026"/>
    </location>
</feature>
<sequence length="1026" mass="109654">MEGKRKWGSPFLLMWLLAAEGVYSAPRGTSSATSLKTQYPPGADTERVLPGTQGYYPTSLEREGHPTPTTTGNSKDPWGLDGLLGALGDTANLPDELLSNILPGWGKNYPVTVPVSAYKPATTEATSSATEPETKPVTPDTTGPEATSSATEPETKPVTSDITSPEATSSATEPETKPVTSDTTGLEATSSATEPETKPVTSDITSPAGSSQNAPKATTASSQTSSQASITTSLTQSSISTSEIQPSSSASLVQPTSSASSPTTASQTTQADISTTLTVAPSSITSMSGQDVFVPLATGPIPQTITARNDHPVPKKGIENVTTPIETNKFYAALFLGSQTNTTFTHPYGLTWAKGSGNAQSYGMAISHNEVNVVANGPTNTNIPGNPISYYINPIGIQHMILSATELNTSTVLTAENLLPFSADAVLSPTPGSSQRITIPLVQGMGFVTGMYNNLQPLIQSSVFFNKVVTAASPRIGIYKYQVSLADGTEWLVYAIPQDGKDPDFRLESNTNFRGPSGWSGTVQITKNPAGASGEKLLDNSSGVFALEAAVSGSVQNGAGTYNLAWAKSGKQLQQTPLLMYALPHHVESFDNTTKGRMTSITLRTTTKGNATAVVGENWTMLEPNLPTQMGFDPWSVSAGSVNNLSAAAKQVILSVAPTELNQSIDQQTNLNSMYYSGKALSKFATLVYTVNKLGGNPDLAASALQNLKTAFARFIDNKQQFPLVYDSVWRGVVSSASYGGDSGADFGNTYYNDHHFHYGYFIHAAAIIGSLDPSWLSDSNKAWVNMLVRDAGNSAANDPYFPFSRSFDWYHGHSWAKGLFESFDGKDEESTSEDTMFAYALKMWGKTVGDASMEARGNLMLGILRRSLHNYFLMESDNKNQPANFIANKVTGILFENKVDHTTYFGNNLEYIQGIHMLPLLPSSPYVRSQNFVREEWNALFSANAADPASNVTGGWKGVLYANLALIDPASSWNFFAQSNFDYSWIDGGASRTWYLAFAAGQYIPPDFLYDEVADNLAGLGGGPA</sequence>
<dbReference type="Proteomes" id="UP001143548">
    <property type="component" value="Unassembled WGS sequence"/>
</dbReference>
<dbReference type="GO" id="GO:0042973">
    <property type="term" value="F:glucan endo-1,3-beta-D-glucosidase activity"/>
    <property type="evidence" value="ECO:0007669"/>
    <property type="project" value="UniProtKB-EC"/>
</dbReference>
<comment type="caution">
    <text evidence="20">The sequence shown here is derived from an EMBL/GenBank/DDBJ whole genome shotgun (WGS) entry which is preliminary data.</text>
</comment>
<dbReference type="Gene3D" id="2.70.98.30">
    <property type="entry name" value="Golgi alpha-mannosidase II, domain 4"/>
    <property type="match status" value="1"/>
</dbReference>
<dbReference type="GO" id="GO:0071555">
    <property type="term" value="P:cell wall organization"/>
    <property type="evidence" value="ECO:0007669"/>
    <property type="project" value="UniProtKB-KW"/>
</dbReference>
<evidence type="ECO:0000256" key="8">
    <source>
        <dbReference type="ARBA" id="ARBA00022801"/>
    </source>
</evidence>
<dbReference type="PANTHER" id="PTHR31983">
    <property type="entry name" value="ENDO-1,3(4)-BETA-GLUCANASE 1"/>
    <property type="match status" value="1"/>
</dbReference>
<keyword evidence="9" id="KW-0325">Glycoprotein</keyword>
<keyword evidence="8" id="KW-0378">Hydrolase</keyword>
<evidence type="ECO:0000256" key="5">
    <source>
        <dbReference type="ARBA" id="ARBA00022512"/>
    </source>
</evidence>
<keyword evidence="13" id="KW-0624">Polysaccharide degradation</keyword>
<evidence type="ECO:0000256" key="10">
    <source>
        <dbReference type="ARBA" id="ARBA00023277"/>
    </source>
</evidence>
<name>A0A9W5YJ43_9EURO</name>
<protein>
    <recommendedName>
        <fullName evidence="14">Glucan endo-1,3-beta-D-glucosidase 1</fullName>
        <ecNumber evidence="4">3.2.1.39</ecNumber>
    </recommendedName>
    <alternativeName>
        <fullName evidence="15">Daughter specific expression protein 4</fullName>
    </alternativeName>
</protein>
<evidence type="ECO:0000256" key="9">
    <source>
        <dbReference type="ARBA" id="ARBA00023180"/>
    </source>
</evidence>
<dbReference type="EMBL" id="BROQ01000016">
    <property type="protein sequence ID" value="GKZ19018.1"/>
    <property type="molecule type" value="Genomic_DNA"/>
</dbReference>
<gene>
    <name evidence="20" type="ORF">AbraCBS73388_002992</name>
</gene>
<dbReference type="Gene3D" id="1.20.5.420">
    <property type="entry name" value="Immunoglobulin FC, subunit C"/>
    <property type="match status" value="1"/>
</dbReference>
<dbReference type="AlphaFoldDB" id="A0A9W5YJ43"/>
<feature type="compositionally biased region" description="Polar residues" evidence="16">
    <location>
        <begin position="27"/>
        <end position="37"/>
    </location>
</feature>
<feature type="compositionally biased region" description="Polar residues" evidence="16">
    <location>
        <begin position="139"/>
        <end position="216"/>
    </location>
</feature>
<dbReference type="InterPro" id="IPR005200">
    <property type="entry name" value="Endo-beta-glucanase"/>
</dbReference>
<comment type="subcellular location">
    <subcellularLocation>
        <location evidence="2">Secreted</location>
        <location evidence="2">Cell wall</location>
    </subcellularLocation>
</comment>
<keyword evidence="10" id="KW-0119">Carbohydrate metabolism</keyword>
<evidence type="ECO:0000256" key="7">
    <source>
        <dbReference type="ARBA" id="ARBA00022729"/>
    </source>
</evidence>
<proteinExistence type="inferred from homology"/>
<dbReference type="PANTHER" id="PTHR31983:SF0">
    <property type="entry name" value="GLUCAN ENDO-1,3-BETA-D-GLUCOSIDASE 2"/>
    <property type="match status" value="1"/>
</dbReference>
<dbReference type="GO" id="GO:0009986">
    <property type="term" value="C:cell surface"/>
    <property type="evidence" value="ECO:0007669"/>
    <property type="project" value="TreeGrafter"/>
</dbReference>
<dbReference type="Pfam" id="PF03639">
    <property type="entry name" value="Glyco_hydro_81"/>
    <property type="match status" value="1"/>
</dbReference>
<evidence type="ECO:0000256" key="17">
    <source>
        <dbReference type="SAM" id="SignalP"/>
    </source>
</evidence>
<dbReference type="FunFam" id="2.70.98.30:FF:000006">
    <property type="entry name" value="Endo-1,3-beta-glucanase Engl1"/>
    <property type="match status" value="1"/>
</dbReference>
<evidence type="ECO:0000256" key="4">
    <source>
        <dbReference type="ARBA" id="ARBA00012780"/>
    </source>
</evidence>
<evidence type="ECO:0000256" key="3">
    <source>
        <dbReference type="ARBA" id="ARBA00010730"/>
    </source>
</evidence>
<evidence type="ECO:0000256" key="13">
    <source>
        <dbReference type="ARBA" id="ARBA00023326"/>
    </source>
</evidence>
<evidence type="ECO:0000256" key="1">
    <source>
        <dbReference type="ARBA" id="ARBA00000382"/>
    </source>
</evidence>
<evidence type="ECO:0000256" key="14">
    <source>
        <dbReference type="ARBA" id="ARBA00074614"/>
    </source>
</evidence>
<feature type="domain" description="Glycosyl hydrolase family 81 C-terminal" evidence="19">
    <location>
        <begin position="645"/>
        <end position="997"/>
    </location>
</feature>
<evidence type="ECO:0000313" key="21">
    <source>
        <dbReference type="Proteomes" id="UP001143548"/>
    </source>
</evidence>
<feature type="compositionally biased region" description="Low complexity" evidence="16">
    <location>
        <begin position="217"/>
        <end position="271"/>
    </location>
</feature>
<keyword evidence="12" id="KW-0961">Cell wall biogenesis/degradation</keyword>
<keyword evidence="11" id="KW-0326">Glycosidase</keyword>
<evidence type="ECO:0000256" key="6">
    <source>
        <dbReference type="ARBA" id="ARBA00022525"/>
    </source>
</evidence>
<reference evidence="20" key="1">
    <citation type="submission" date="2022-07" db="EMBL/GenBank/DDBJ databases">
        <title>Taxonomy of Aspergillus series Nigri: significant species reduction supported by multi-species coalescent approaches.</title>
        <authorList>
            <person name="Bian C."/>
            <person name="Kusuya Y."/>
            <person name="Sklenar F."/>
            <person name="D'hooge E."/>
            <person name="Yaguchi T."/>
            <person name="Takahashi H."/>
            <person name="Hubka V."/>
        </authorList>
    </citation>
    <scope>NUCLEOTIDE SEQUENCE</scope>
    <source>
        <strain evidence="20">CBS 733.88</strain>
    </source>
</reference>
<evidence type="ECO:0000256" key="16">
    <source>
        <dbReference type="SAM" id="MobiDB-lite"/>
    </source>
</evidence>
<dbReference type="FunFam" id="1.10.287.1170:FF:000001">
    <property type="entry name" value="Endo-1,3-beta-glucanase Engl1"/>
    <property type="match status" value="1"/>
</dbReference>
<dbReference type="EC" id="3.2.1.39" evidence="4"/>
<feature type="region of interest" description="Disordered" evidence="16">
    <location>
        <begin position="26"/>
        <end position="77"/>
    </location>
</feature>
<dbReference type="InterPro" id="IPR040720">
    <property type="entry name" value="GH81_C"/>
</dbReference>
<feature type="signal peptide" evidence="17">
    <location>
        <begin position="1"/>
        <end position="24"/>
    </location>
</feature>
<keyword evidence="5" id="KW-0134">Cell wall</keyword>
<dbReference type="FunFam" id="1.20.5.420:FF:000008">
    <property type="entry name" value="Endo-1,3-beta-glucanase Engl1"/>
    <property type="match status" value="1"/>
</dbReference>
<dbReference type="GO" id="GO:0052861">
    <property type="term" value="F:endo-1,3(4)-beta-glucanase activity"/>
    <property type="evidence" value="ECO:0007669"/>
    <property type="project" value="InterPro"/>
</dbReference>
<evidence type="ECO:0000259" key="18">
    <source>
        <dbReference type="Pfam" id="PF03639"/>
    </source>
</evidence>
<dbReference type="GO" id="GO:0000920">
    <property type="term" value="P:septum digestion after cytokinesis"/>
    <property type="evidence" value="ECO:0007669"/>
    <property type="project" value="UniProtKB-ARBA"/>
</dbReference>
<comment type="similarity">
    <text evidence="3">Belongs to the glycosyl hydrolase 81 family.</text>
</comment>
<evidence type="ECO:0000256" key="2">
    <source>
        <dbReference type="ARBA" id="ARBA00004191"/>
    </source>
</evidence>
<dbReference type="Gene3D" id="1.10.287.1170">
    <property type="entry name" value="glycoside hydrolase family 81 endo-[beta] glucanase"/>
    <property type="match status" value="1"/>
</dbReference>
<accession>A0A9W5YJ43</accession>
<dbReference type="Pfam" id="PF17652">
    <property type="entry name" value="Glyco_hydro81C"/>
    <property type="match status" value="1"/>
</dbReference>
<evidence type="ECO:0000256" key="12">
    <source>
        <dbReference type="ARBA" id="ARBA00023316"/>
    </source>
</evidence>
<feature type="region of interest" description="Disordered" evidence="16">
    <location>
        <begin position="122"/>
        <end position="272"/>
    </location>
</feature>
<keyword evidence="6" id="KW-0964">Secreted</keyword>
<feature type="domain" description="Glycosyl hydrolase family 81 N-terminal" evidence="18">
    <location>
        <begin position="311"/>
        <end position="636"/>
    </location>
</feature>
<evidence type="ECO:0000313" key="20">
    <source>
        <dbReference type="EMBL" id="GKZ19018.1"/>
    </source>
</evidence>